<organism evidence="1 2">
    <name type="scientific">Melastoma candidum</name>
    <dbReference type="NCBI Taxonomy" id="119954"/>
    <lineage>
        <taxon>Eukaryota</taxon>
        <taxon>Viridiplantae</taxon>
        <taxon>Streptophyta</taxon>
        <taxon>Embryophyta</taxon>
        <taxon>Tracheophyta</taxon>
        <taxon>Spermatophyta</taxon>
        <taxon>Magnoliopsida</taxon>
        <taxon>eudicotyledons</taxon>
        <taxon>Gunneridae</taxon>
        <taxon>Pentapetalae</taxon>
        <taxon>rosids</taxon>
        <taxon>malvids</taxon>
        <taxon>Myrtales</taxon>
        <taxon>Melastomataceae</taxon>
        <taxon>Melastomatoideae</taxon>
        <taxon>Melastomateae</taxon>
        <taxon>Melastoma</taxon>
    </lineage>
</organism>
<proteinExistence type="predicted"/>
<keyword evidence="2" id="KW-1185">Reference proteome</keyword>
<accession>A0ACB9NWX1</accession>
<sequence>MLAHAVDLRPRMSTPITDNTVGNLATLFTVEMDKDITGLRELTAKLRGERDEFLENFVKTKMVSETAVAALMRTFEEQGALVHNEEVELYRCSSWLRLNMYEADFGWGKPIWLSLVNMPYKNTMILINRRGSDGVEAWLTLQEDHMVALDQDEELLHFASLNSSVVW</sequence>
<gene>
    <name evidence="1" type="ORF">MLD38_025478</name>
</gene>
<protein>
    <submittedName>
        <fullName evidence="1">Uncharacterized protein</fullName>
    </submittedName>
</protein>
<comment type="caution">
    <text evidence="1">The sequence shown here is derived from an EMBL/GenBank/DDBJ whole genome shotgun (WGS) entry which is preliminary data.</text>
</comment>
<name>A0ACB9NWX1_9MYRT</name>
<reference evidence="2" key="1">
    <citation type="journal article" date="2023" name="Front. Plant Sci.">
        <title>Chromosomal-level genome assembly of Melastoma candidum provides insights into trichome evolution.</title>
        <authorList>
            <person name="Zhong Y."/>
            <person name="Wu W."/>
            <person name="Sun C."/>
            <person name="Zou P."/>
            <person name="Liu Y."/>
            <person name="Dai S."/>
            <person name="Zhou R."/>
        </authorList>
    </citation>
    <scope>NUCLEOTIDE SEQUENCE [LARGE SCALE GENOMIC DNA]</scope>
</reference>
<dbReference type="Proteomes" id="UP001057402">
    <property type="component" value="Chromosome 7"/>
</dbReference>
<evidence type="ECO:0000313" key="2">
    <source>
        <dbReference type="Proteomes" id="UP001057402"/>
    </source>
</evidence>
<dbReference type="EMBL" id="CM042886">
    <property type="protein sequence ID" value="KAI4340668.1"/>
    <property type="molecule type" value="Genomic_DNA"/>
</dbReference>
<evidence type="ECO:0000313" key="1">
    <source>
        <dbReference type="EMBL" id="KAI4340668.1"/>
    </source>
</evidence>